<reference evidence="1 2" key="1">
    <citation type="journal article" date="2011" name="Microbiology">
        <title>Transcriptome response to different carbon sources in Acetobacter aceti.</title>
        <authorList>
            <person name="Sakurai K."/>
            <person name="Arai H."/>
            <person name="Ishii M."/>
            <person name="Igarashi Y."/>
        </authorList>
    </citation>
    <scope>NUCLEOTIDE SEQUENCE [LARGE SCALE GENOMIC DNA]</scope>
    <source>
        <strain evidence="1 2">NBRC 14818</strain>
    </source>
</reference>
<proteinExistence type="predicted"/>
<dbReference type="EMBL" id="AP023410">
    <property type="protein sequence ID" value="BCK75996.1"/>
    <property type="molecule type" value="Genomic_DNA"/>
</dbReference>
<organism evidence="1 2">
    <name type="scientific">Acetobacter aceti NBRC 14818</name>
    <dbReference type="NCBI Taxonomy" id="887700"/>
    <lineage>
        <taxon>Bacteria</taxon>
        <taxon>Pseudomonadati</taxon>
        <taxon>Pseudomonadota</taxon>
        <taxon>Alphaproteobacteria</taxon>
        <taxon>Acetobacterales</taxon>
        <taxon>Acetobacteraceae</taxon>
        <taxon>Acetobacter</taxon>
        <taxon>Acetobacter subgen. Acetobacter</taxon>
    </lineage>
</organism>
<accession>A0AB33IDK0</accession>
<keyword evidence="2" id="KW-1185">Reference proteome</keyword>
<sequence length="177" mass="19179">MYVGEVETVRLRLGKTPARHDAAAPKTASLRMMRRRAAERLVRSVDPSPLLLANDRLGNCTAAALVNGARAQAALGGFQIAVTDDNAIDFYSASTGYIRGDERTDLGGNETDVLAYAARHGYRLDTQCLYPVWGDIDPADLNSVRLSVETCGTAYIGVQFSESDLWVNEAGNLADVW</sequence>
<dbReference type="Proteomes" id="UP000516424">
    <property type="component" value="Chromosome"/>
</dbReference>
<evidence type="ECO:0000313" key="1">
    <source>
        <dbReference type="EMBL" id="BCK75996.1"/>
    </source>
</evidence>
<evidence type="ECO:0000313" key="2">
    <source>
        <dbReference type="Proteomes" id="UP000516424"/>
    </source>
</evidence>
<gene>
    <name evidence="1" type="ORF">EMQ_1602</name>
</gene>
<protein>
    <submittedName>
        <fullName evidence="1">Uncharacterized protein</fullName>
    </submittedName>
</protein>
<name>A0AB33IDK0_ACEAC</name>
<dbReference type="AlphaFoldDB" id="A0AB33IDK0"/>